<protein>
    <submittedName>
        <fullName evidence="3">Uncharacterized protein</fullName>
    </submittedName>
</protein>
<sequence>KRTENFTNDSLDEAESEENEPPIPSRKGEELLK</sequence>
<feature type="non-terminal residue" evidence="3">
    <location>
        <position position="1"/>
    </location>
</feature>
<comment type="caution">
    <text evidence="3">The sequence shown here is derived from an EMBL/GenBank/DDBJ whole genome shotgun (WGS) entry which is preliminary data.</text>
</comment>
<dbReference type="EMBL" id="CAJOBA010105396">
    <property type="protein sequence ID" value="CAF4535270.1"/>
    <property type="molecule type" value="Genomic_DNA"/>
</dbReference>
<dbReference type="AlphaFoldDB" id="A0A8S2Y598"/>
<name>A0A8S2Y598_9BILA</name>
<feature type="compositionally biased region" description="Acidic residues" evidence="1">
    <location>
        <begin position="10"/>
        <end position="20"/>
    </location>
</feature>
<evidence type="ECO:0000313" key="2">
    <source>
        <dbReference type="EMBL" id="CAF1667324.1"/>
    </source>
</evidence>
<organism evidence="3 4">
    <name type="scientific">Didymodactylos carnosus</name>
    <dbReference type="NCBI Taxonomy" id="1234261"/>
    <lineage>
        <taxon>Eukaryota</taxon>
        <taxon>Metazoa</taxon>
        <taxon>Spiralia</taxon>
        <taxon>Gnathifera</taxon>
        <taxon>Rotifera</taxon>
        <taxon>Eurotatoria</taxon>
        <taxon>Bdelloidea</taxon>
        <taxon>Philodinida</taxon>
        <taxon>Philodinidae</taxon>
        <taxon>Didymodactylos</taxon>
    </lineage>
</organism>
<dbReference type="Proteomes" id="UP000677228">
    <property type="component" value="Unassembled WGS sequence"/>
</dbReference>
<proteinExistence type="predicted"/>
<evidence type="ECO:0000256" key="1">
    <source>
        <dbReference type="SAM" id="MobiDB-lite"/>
    </source>
</evidence>
<feature type="region of interest" description="Disordered" evidence="1">
    <location>
        <begin position="1"/>
        <end position="33"/>
    </location>
</feature>
<dbReference type="Proteomes" id="UP000682733">
    <property type="component" value="Unassembled WGS sequence"/>
</dbReference>
<evidence type="ECO:0000313" key="3">
    <source>
        <dbReference type="EMBL" id="CAF4535270.1"/>
    </source>
</evidence>
<dbReference type="EMBL" id="CAJNOK010072919">
    <property type="protein sequence ID" value="CAF1667324.1"/>
    <property type="molecule type" value="Genomic_DNA"/>
</dbReference>
<gene>
    <name evidence="2" type="ORF">OVA965_LOCUS45565</name>
    <name evidence="3" type="ORF">TMI583_LOCUS49182</name>
</gene>
<accession>A0A8S2Y598</accession>
<reference evidence="3" key="1">
    <citation type="submission" date="2021-02" db="EMBL/GenBank/DDBJ databases">
        <authorList>
            <person name="Nowell W R."/>
        </authorList>
    </citation>
    <scope>NUCLEOTIDE SEQUENCE</scope>
</reference>
<evidence type="ECO:0000313" key="4">
    <source>
        <dbReference type="Proteomes" id="UP000682733"/>
    </source>
</evidence>